<dbReference type="SUPFAM" id="SSF49493">
    <property type="entry name" value="HSP40/DnaJ peptide-binding domain"/>
    <property type="match status" value="1"/>
</dbReference>
<dbReference type="SUPFAM" id="SSF46565">
    <property type="entry name" value="Chaperone J-domain"/>
    <property type="match status" value="1"/>
</dbReference>
<dbReference type="InterPro" id="IPR051938">
    <property type="entry name" value="Apopto_cytoskel_mod"/>
</dbReference>
<dbReference type="KEGG" id="mpp:MICPUCDRAFT_53185"/>
<gene>
    <name evidence="3" type="ORF">MICPUCDRAFT_53185</name>
</gene>
<dbReference type="Gene3D" id="2.60.260.20">
    <property type="entry name" value="Urease metallochaperone UreE, N-terminal domain"/>
    <property type="match status" value="2"/>
</dbReference>
<sequence length="274" mass="29190">MASTLPGAAAGGGDSLYDALGVSPTATAEEIRKTYRKLVLKCHPDKIRDEREKPAAEKRYHAIVTAYEVLSDQVKRSEYDKRSRLNGAAGDDVLVNVTLKEALTGATKLAMVPRRKKCPWCAGVGLKCEPCDACDGKRVVASGAPCAKCDGRGFGAPVTCANCKALGATEDFFQGRVVVPPGVAHGARIQITGVKVHAKIHVMPSKLFARDGADIISTLRLSAEDAARGGFFDVETLRGAETTWVDEGAKTGDVKVRSIHWSPYDRVGVVNAIP</sequence>
<dbReference type="InterPro" id="IPR002939">
    <property type="entry name" value="DnaJ_C"/>
</dbReference>
<accession>C1N679</accession>
<dbReference type="SUPFAM" id="SSF57938">
    <property type="entry name" value="DnaJ/Hsp40 cysteine-rich domain"/>
    <property type="match status" value="1"/>
</dbReference>
<dbReference type="PROSITE" id="PS00636">
    <property type="entry name" value="DNAJ_1"/>
    <property type="match status" value="1"/>
</dbReference>
<keyword evidence="1" id="KW-0143">Chaperone</keyword>
<proteinExistence type="predicted"/>
<dbReference type="Pfam" id="PF01556">
    <property type="entry name" value="DnaJ_C"/>
    <property type="match status" value="1"/>
</dbReference>
<dbReference type="OrthoDB" id="10256793at2759"/>
<evidence type="ECO:0000259" key="2">
    <source>
        <dbReference type="PROSITE" id="PS50076"/>
    </source>
</evidence>
<name>C1N679_MICPC</name>
<dbReference type="InterPro" id="IPR036869">
    <property type="entry name" value="J_dom_sf"/>
</dbReference>
<dbReference type="CDD" id="cd06257">
    <property type="entry name" value="DnaJ"/>
    <property type="match status" value="1"/>
</dbReference>
<dbReference type="PANTHER" id="PTHR44145">
    <property type="entry name" value="DNAJ HOMOLOG SUBFAMILY A MEMBER 3, MITOCHONDRIAL"/>
    <property type="match status" value="1"/>
</dbReference>
<reference evidence="3 4" key="1">
    <citation type="journal article" date="2009" name="Science">
        <title>Green evolution and dynamic adaptations revealed by genomes of the marine picoeukaryotes Micromonas.</title>
        <authorList>
            <person name="Worden A.Z."/>
            <person name="Lee J.H."/>
            <person name="Mock T."/>
            <person name="Rouze P."/>
            <person name="Simmons M.P."/>
            <person name="Aerts A.L."/>
            <person name="Allen A.E."/>
            <person name="Cuvelier M.L."/>
            <person name="Derelle E."/>
            <person name="Everett M.V."/>
            <person name="Foulon E."/>
            <person name="Grimwood J."/>
            <person name="Gundlach H."/>
            <person name="Henrissat B."/>
            <person name="Napoli C."/>
            <person name="McDonald S.M."/>
            <person name="Parker M.S."/>
            <person name="Rombauts S."/>
            <person name="Salamov A."/>
            <person name="Von Dassow P."/>
            <person name="Badger J.H."/>
            <person name="Coutinho P.M."/>
            <person name="Demir E."/>
            <person name="Dubchak I."/>
            <person name="Gentemann C."/>
            <person name="Eikrem W."/>
            <person name="Gready J.E."/>
            <person name="John U."/>
            <person name="Lanier W."/>
            <person name="Lindquist E.A."/>
            <person name="Lucas S."/>
            <person name="Mayer K.F."/>
            <person name="Moreau H."/>
            <person name="Not F."/>
            <person name="Otillar R."/>
            <person name="Panaud O."/>
            <person name="Pangilinan J."/>
            <person name="Paulsen I."/>
            <person name="Piegu B."/>
            <person name="Poliakov A."/>
            <person name="Robbens S."/>
            <person name="Schmutz J."/>
            <person name="Toulza E."/>
            <person name="Wyss T."/>
            <person name="Zelensky A."/>
            <person name="Zhou K."/>
            <person name="Armbrust E.V."/>
            <person name="Bhattacharya D."/>
            <person name="Goodenough U.W."/>
            <person name="Van de Peer Y."/>
            <person name="Grigoriev I.V."/>
        </authorList>
    </citation>
    <scope>NUCLEOTIDE SEQUENCE [LARGE SCALE GENOMIC DNA]</scope>
    <source>
        <strain evidence="3 4">CCMP1545</strain>
    </source>
</reference>
<dbReference type="STRING" id="564608.C1N679"/>
<dbReference type="EMBL" id="GG663748">
    <property type="protein sequence ID" value="EEH52424.1"/>
    <property type="molecule type" value="Genomic_DNA"/>
</dbReference>
<dbReference type="AlphaFoldDB" id="C1N679"/>
<feature type="domain" description="J" evidence="2">
    <location>
        <begin position="15"/>
        <end position="83"/>
    </location>
</feature>
<evidence type="ECO:0000256" key="1">
    <source>
        <dbReference type="ARBA" id="ARBA00023186"/>
    </source>
</evidence>
<dbReference type="SMART" id="SM00271">
    <property type="entry name" value="DnaJ"/>
    <property type="match status" value="1"/>
</dbReference>
<organism evidence="4">
    <name type="scientific">Micromonas pusilla (strain CCMP1545)</name>
    <name type="common">Picoplanktonic green alga</name>
    <dbReference type="NCBI Taxonomy" id="564608"/>
    <lineage>
        <taxon>Eukaryota</taxon>
        <taxon>Viridiplantae</taxon>
        <taxon>Chlorophyta</taxon>
        <taxon>Mamiellophyceae</taxon>
        <taxon>Mamiellales</taxon>
        <taxon>Mamiellaceae</taxon>
        <taxon>Micromonas</taxon>
    </lineage>
</organism>
<dbReference type="Gene3D" id="2.10.230.10">
    <property type="entry name" value="Heat shock protein DnaJ, cysteine-rich domain"/>
    <property type="match status" value="1"/>
</dbReference>
<protein>
    <submittedName>
        <fullName evidence="3">Predicted protein</fullName>
    </submittedName>
</protein>
<dbReference type="PRINTS" id="PR00625">
    <property type="entry name" value="JDOMAIN"/>
</dbReference>
<dbReference type="PANTHER" id="PTHR44145:SF3">
    <property type="entry name" value="DNAJ HOMOLOG SUBFAMILY A MEMBER 3, MITOCHONDRIAL"/>
    <property type="match status" value="1"/>
</dbReference>
<dbReference type="GO" id="GO:0006457">
    <property type="term" value="P:protein folding"/>
    <property type="evidence" value="ECO:0007669"/>
    <property type="project" value="InterPro"/>
</dbReference>
<dbReference type="InterPro" id="IPR036410">
    <property type="entry name" value="HSP_DnaJ_Cys-rich_dom_sf"/>
</dbReference>
<evidence type="ECO:0000313" key="4">
    <source>
        <dbReference type="Proteomes" id="UP000001876"/>
    </source>
</evidence>
<dbReference type="InterPro" id="IPR008971">
    <property type="entry name" value="HSP40/DnaJ_pept-bd"/>
</dbReference>
<dbReference type="InterPro" id="IPR018253">
    <property type="entry name" value="DnaJ_domain_CS"/>
</dbReference>
<dbReference type="Proteomes" id="UP000001876">
    <property type="component" value="Unassembled WGS sequence"/>
</dbReference>
<dbReference type="RefSeq" id="XP_003063288.1">
    <property type="nucleotide sequence ID" value="XM_003063242.1"/>
</dbReference>
<dbReference type="Pfam" id="PF00226">
    <property type="entry name" value="DnaJ"/>
    <property type="match status" value="1"/>
</dbReference>
<dbReference type="PROSITE" id="PS50076">
    <property type="entry name" value="DNAJ_2"/>
    <property type="match status" value="1"/>
</dbReference>
<dbReference type="Gene3D" id="1.10.287.110">
    <property type="entry name" value="DnaJ domain"/>
    <property type="match status" value="1"/>
</dbReference>
<dbReference type="InterPro" id="IPR001623">
    <property type="entry name" value="DnaJ_domain"/>
</dbReference>
<evidence type="ECO:0000313" key="3">
    <source>
        <dbReference type="EMBL" id="EEH52424.1"/>
    </source>
</evidence>
<dbReference type="OMA" id="REHAKIN"/>
<dbReference type="GO" id="GO:0051082">
    <property type="term" value="F:unfolded protein binding"/>
    <property type="evidence" value="ECO:0007669"/>
    <property type="project" value="InterPro"/>
</dbReference>
<dbReference type="eggNOG" id="KOG0715">
    <property type="taxonomic scope" value="Eukaryota"/>
</dbReference>
<dbReference type="GeneID" id="9688928"/>
<keyword evidence="4" id="KW-1185">Reference proteome</keyword>